<dbReference type="Gene3D" id="3.30.70.260">
    <property type="match status" value="2"/>
</dbReference>
<dbReference type="UniPathway" id="UPA00034">
    <property type="reaction ID" value="UER00015"/>
</dbReference>
<dbReference type="Gene3D" id="3.40.1160.10">
    <property type="entry name" value="Acetylglutamate kinase-like"/>
    <property type="match status" value="1"/>
</dbReference>
<dbReference type="SUPFAM" id="SSF55021">
    <property type="entry name" value="ACT-like"/>
    <property type="match status" value="2"/>
</dbReference>
<dbReference type="GO" id="GO:0009090">
    <property type="term" value="P:homoserine biosynthetic process"/>
    <property type="evidence" value="ECO:0007669"/>
    <property type="project" value="TreeGrafter"/>
</dbReference>
<dbReference type="EMBL" id="CP039393">
    <property type="protein sequence ID" value="QCD35380.1"/>
    <property type="molecule type" value="Genomic_DNA"/>
</dbReference>
<dbReference type="Pfam" id="PF22468">
    <property type="entry name" value="ACT_9"/>
    <property type="match status" value="1"/>
</dbReference>
<evidence type="ECO:0000313" key="14">
    <source>
        <dbReference type="Proteomes" id="UP000297031"/>
    </source>
</evidence>
<dbReference type="UniPathway" id="UPA00051">
    <property type="reaction ID" value="UER00462"/>
</dbReference>
<feature type="binding site" evidence="8">
    <location>
        <begin position="5"/>
        <end position="8"/>
    </location>
    <ligand>
        <name>ATP</name>
        <dbReference type="ChEBI" id="CHEBI:30616"/>
    </ligand>
</feature>
<evidence type="ECO:0000256" key="1">
    <source>
        <dbReference type="ARBA" id="ARBA00004766"/>
    </source>
</evidence>
<dbReference type="Pfam" id="PF00696">
    <property type="entry name" value="AA_kinase"/>
    <property type="match status" value="1"/>
</dbReference>
<dbReference type="InterPro" id="IPR005260">
    <property type="entry name" value="Asp_kin_monofn"/>
</dbReference>
<dbReference type="InterPro" id="IPR036393">
    <property type="entry name" value="AceGlu_kinase-like_sf"/>
</dbReference>
<keyword evidence="4 8" id="KW-0547">Nucleotide-binding</keyword>
<comment type="similarity">
    <text evidence="2 9">Belongs to the aspartokinase family.</text>
</comment>
<dbReference type="NCBIfam" id="TIGR00657">
    <property type="entry name" value="asp_kinases"/>
    <property type="match status" value="1"/>
</dbReference>
<dbReference type="InterPro" id="IPR018042">
    <property type="entry name" value="Aspartate_kinase_CS"/>
</dbReference>
<protein>
    <recommendedName>
        <fullName evidence="9">Aspartokinase</fullName>
        <ecNumber evidence="9">2.7.2.4</ecNumber>
    </recommendedName>
</protein>
<keyword evidence="10" id="KW-0028">Amino-acid biosynthesis</keyword>
<evidence type="ECO:0000256" key="9">
    <source>
        <dbReference type="RuleBase" id="RU003448"/>
    </source>
</evidence>
<feature type="binding site" evidence="8">
    <location>
        <position position="119"/>
    </location>
    <ligand>
        <name>substrate</name>
    </ligand>
</feature>
<keyword evidence="3 9" id="KW-0808">Transferase</keyword>
<dbReference type="RefSeq" id="WP_123396680.1">
    <property type="nucleotide sequence ID" value="NZ_CANQMU010000001.1"/>
</dbReference>
<dbReference type="CDD" id="cd04912">
    <property type="entry name" value="ACT_AKiii-LysC-EC-like_1"/>
    <property type="match status" value="1"/>
</dbReference>
<dbReference type="KEGG" id="mgod:E7746_05450"/>
<evidence type="ECO:0000256" key="5">
    <source>
        <dbReference type="ARBA" id="ARBA00022777"/>
    </source>
</evidence>
<dbReference type="PANTHER" id="PTHR21499:SF59">
    <property type="entry name" value="ASPARTOKINASE"/>
    <property type="match status" value="1"/>
</dbReference>
<dbReference type="GO" id="GO:0005524">
    <property type="term" value="F:ATP binding"/>
    <property type="evidence" value="ECO:0007669"/>
    <property type="project" value="UniProtKB-KW"/>
</dbReference>
<dbReference type="GO" id="GO:0009089">
    <property type="term" value="P:lysine biosynthetic process via diaminopimelate"/>
    <property type="evidence" value="ECO:0007669"/>
    <property type="project" value="UniProtKB-UniPathway"/>
</dbReference>
<evidence type="ECO:0000256" key="8">
    <source>
        <dbReference type="PIRSR" id="PIRSR000726-1"/>
    </source>
</evidence>
<comment type="catalytic activity">
    <reaction evidence="7 9">
        <text>L-aspartate + ATP = 4-phospho-L-aspartate + ADP</text>
        <dbReference type="Rhea" id="RHEA:23776"/>
        <dbReference type="ChEBI" id="CHEBI:29991"/>
        <dbReference type="ChEBI" id="CHEBI:30616"/>
        <dbReference type="ChEBI" id="CHEBI:57535"/>
        <dbReference type="ChEBI" id="CHEBI:456216"/>
        <dbReference type="EC" id="2.7.2.4"/>
    </reaction>
</comment>
<dbReference type="AlphaFoldDB" id="A0A4P7VGF4"/>
<evidence type="ECO:0000256" key="4">
    <source>
        <dbReference type="ARBA" id="ARBA00022741"/>
    </source>
</evidence>
<dbReference type="InterPro" id="IPR001048">
    <property type="entry name" value="Asp/Glu/Uridylate_kinase"/>
</dbReference>
<keyword evidence="14" id="KW-1185">Reference proteome</keyword>
<dbReference type="GO" id="GO:0009088">
    <property type="term" value="P:threonine biosynthetic process"/>
    <property type="evidence" value="ECO:0007669"/>
    <property type="project" value="UniProtKB-UniPathway"/>
</dbReference>
<reference evidence="13 14" key="1">
    <citation type="submission" date="2019-02" db="EMBL/GenBank/DDBJ databases">
        <title>Isolation and identification of novel species under the genus Muribaculum.</title>
        <authorList>
            <person name="Miyake S."/>
            <person name="Ding Y."/>
            <person name="Low A."/>
            <person name="Soh M."/>
            <person name="Seedorf H."/>
        </authorList>
    </citation>
    <scope>NUCLEOTIDE SEQUENCE [LARGE SCALE GENOMIC DNA]</scope>
    <source>
        <strain evidence="13 14">TLL-A4</strain>
    </source>
</reference>
<accession>A0A4P7VGF4</accession>
<dbReference type="EC" id="2.7.2.4" evidence="9"/>
<evidence type="ECO:0000259" key="11">
    <source>
        <dbReference type="Pfam" id="PF00696"/>
    </source>
</evidence>
<organism evidence="13 14">
    <name type="scientific">Muribaculum gordoncarteri</name>
    <dbReference type="NCBI Taxonomy" id="2530390"/>
    <lineage>
        <taxon>Bacteria</taxon>
        <taxon>Pseudomonadati</taxon>
        <taxon>Bacteroidota</taxon>
        <taxon>Bacteroidia</taxon>
        <taxon>Bacteroidales</taxon>
        <taxon>Muribaculaceae</taxon>
        <taxon>Muribaculum</taxon>
    </lineage>
</organism>
<dbReference type="UniPathway" id="UPA00050">
    <property type="reaction ID" value="UER00461"/>
</dbReference>
<dbReference type="CDD" id="cd04243">
    <property type="entry name" value="AAK_AK-HSDH-like"/>
    <property type="match status" value="1"/>
</dbReference>
<dbReference type="InterPro" id="IPR054352">
    <property type="entry name" value="ACT_Aspartokinase"/>
</dbReference>
<evidence type="ECO:0000256" key="3">
    <source>
        <dbReference type="ARBA" id="ARBA00022679"/>
    </source>
</evidence>
<evidence type="ECO:0000259" key="12">
    <source>
        <dbReference type="Pfam" id="PF22468"/>
    </source>
</evidence>
<dbReference type="PROSITE" id="PS00324">
    <property type="entry name" value="ASPARTOKINASE"/>
    <property type="match status" value="1"/>
</dbReference>
<comment type="pathway">
    <text evidence="1 10">Amino-acid biosynthesis; L-lysine biosynthesis via DAP pathway; (S)-tetrahydrodipicolinate from L-aspartate: step 1/4.</text>
</comment>
<dbReference type="GO" id="GO:0005829">
    <property type="term" value="C:cytosol"/>
    <property type="evidence" value="ECO:0007669"/>
    <property type="project" value="TreeGrafter"/>
</dbReference>
<dbReference type="InterPro" id="IPR001341">
    <property type="entry name" value="Asp_kinase"/>
</dbReference>
<dbReference type="InterPro" id="IPR045865">
    <property type="entry name" value="ACT-like_dom_sf"/>
</dbReference>
<feature type="binding site" evidence="8">
    <location>
        <position position="41"/>
    </location>
    <ligand>
        <name>substrate</name>
    </ligand>
</feature>
<evidence type="ECO:0000256" key="10">
    <source>
        <dbReference type="RuleBase" id="RU004249"/>
    </source>
</evidence>
<comment type="pathway">
    <text evidence="10">Amino-acid biosynthesis; L-threonine biosynthesis; L-threonine from L-aspartate: step 1/5.</text>
</comment>
<dbReference type="PANTHER" id="PTHR21499">
    <property type="entry name" value="ASPARTATE KINASE"/>
    <property type="match status" value="1"/>
</dbReference>
<dbReference type="SUPFAM" id="SSF53633">
    <property type="entry name" value="Carbamate kinase-like"/>
    <property type="match status" value="1"/>
</dbReference>
<feature type="domain" description="Aspartate/glutamate/uridylate kinase" evidence="11">
    <location>
        <begin position="2"/>
        <end position="275"/>
    </location>
</feature>
<name>A0A4P7VGF4_9BACT</name>
<dbReference type="Proteomes" id="UP000297031">
    <property type="component" value="Chromosome"/>
</dbReference>
<feature type="binding site" evidence="8">
    <location>
        <begin position="218"/>
        <end position="219"/>
    </location>
    <ligand>
        <name>ATP</name>
        <dbReference type="ChEBI" id="CHEBI:30616"/>
    </ligand>
</feature>
<proteinExistence type="inferred from homology"/>
<keyword evidence="5 9" id="KW-0418">Kinase</keyword>
<dbReference type="OrthoDB" id="9799110at2"/>
<evidence type="ECO:0000256" key="6">
    <source>
        <dbReference type="ARBA" id="ARBA00022840"/>
    </source>
</evidence>
<feature type="binding site" evidence="8">
    <location>
        <position position="229"/>
    </location>
    <ligand>
        <name>ATP</name>
        <dbReference type="ChEBI" id="CHEBI:30616"/>
    </ligand>
</feature>
<evidence type="ECO:0000256" key="2">
    <source>
        <dbReference type="ARBA" id="ARBA00010122"/>
    </source>
</evidence>
<comment type="pathway">
    <text evidence="10">Amino-acid biosynthesis; L-methionine biosynthesis via de novo pathway; L-homoserine from L-aspartate: step 1/3.</text>
</comment>
<feature type="domain" description="Aspartokinase ACT" evidence="12">
    <location>
        <begin position="377"/>
        <end position="434"/>
    </location>
</feature>
<evidence type="ECO:0000256" key="7">
    <source>
        <dbReference type="ARBA" id="ARBA00047872"/>
    </source>
</evidence>
<dbReference type="PIRSF" id="PIRSF000726">
    <property type="entry name" value="Asp_kin"/>
    <property type="match status" value="1"/>
</dbReference>
<keyword evidence="6 8" id="KW-0067">ATP-binding</keyword>
<gene>
    <name evidence="13" type="ORF">E7746_05450</name>
</gene>
<dbReference type="GO" id="GO:0004072">
    <property type="term" value="F:aspartate kinase activity"/>
    <property type="evidence" value="ECO:0007669"/>
    <property type="project" value="UniProtKB-EC"/>
</dbReference>
<evidence type="ECO:0000313" key="13">
    <source>
        <dbReference type="EMBL" id="QCD35380.1"/>
    </source>
</evidence>
<sequence length="440" mass="49277">MKVLKFGGTSVGSAQRIKEVAKLVTARGCNIIVLSAMSGTTNTLVEISDYLYKKNIDGAKETVNALEAKYMRTIDELYSTPEAKEEATREIKACFNYIRSFTKDIFTLFEEKEILAQGELMSTALMNIYLKEQGVNSVLLPALEYMRTDKNAEPDSQYIRQKLTAQLDKHQGADLYITQGYICRNAYGEIDNLQRGGSDYTASLIGAAINADEIEIWTDIDGMHNNDPRFVEGTQPVHQLHFEEAAELAYFGAKILHPTCILPAKLNNIPVRLLNTMQPDAPGTLIHNQQSAHIIKAVAAKDNITAIKIKSGRMLLAYGFLRKVFEIFETYQTPIDMIATSEVGVSVTIDSERNLTNILDDLKKFGTVTVDKDMVIICVVGDLEWQNRGFEAEALDALKDIPVRMISYGGSNYNISFLVRREDKVKALNMLSDRLFKNKK</sequence>